<dbReference type="RefSeq" id="WP_346101403.1">
    <property type="nucleotide sequence ID" value="NZ_BAAAMU010000003.1"/>
</dbReference>
<name>A0ABP4QNF9_9ACTN</name>
<gene>
    <name evidence="1" type="ORF">GCM10009733_007220</name>
</gene>
<keyword evidence="2" id="KW-1185">Reference proteome</keyword>
<sequence>MPDLDIHALARTRQKTGRRIEHIHHRTILEQPHRPIRLHRWQRSRVFVNNNSRDAAYEIAVSGDAPAQWQHPRRPRPGALAAILPPATPVTFAPDAGTSAKPADC</sequence>
<evidence type="ECO:0000313" key="2">
    <source>
        <dbReference type="Proteomes" id="UP001500064"/>
    </source>
</evidence>
<reference evidence="2" key="1">
    <citation type="journal article" date="2019" name="Int. J. Syst. Evol. Microbiol.">
        <title>The Global Catalogue of Microorganisms (GCM) 10K type strain sequencing project: providing services to taxonomists for standard genome sequencing and annotation.</title>
        <authorList>
            <consortium name="The Broad Institute Genomics Platform"/>
            <consortium name="The Broad Institute Genome Sequencing Center for Infectious Disease"/>
            <person name="Wu L."/>
            <person name="Ma J."/>
        </authorList>
    </citation>
    <scope>NUCLEOTIDE SEQUENCE [LARGE SCALE GENOMIC DNA]</scope>
    <source>
        <strain evidence="2">JCM 13929</strain>
    </source>
</reference>
<comment type="caution">
    <text evidence="1">The sequence shown here is derived from an EMBL/GenBank/DDBJ whole genome shotgun (WGS) entry which is preliminary data.</text>
</comment>
<organism evidence="1 2">
    <name type="scientific">Nonomuraea maheshkhaliensis</name>
    <dbReference type="NCBI Taxonomy" id="419590"/>
    <lineage>
        <taxon>Bacteria</taxon>
        <taxon>Bacillati</taxon>
        <taxon>Actinomycetota</taxon>
        <taxon>Actinomycetes</taxon>
        <taxon>Streptosporangiales</taxon>
        <taxon>Streptosporangiaceae</taxon>
        <taxon>Nonomuraea</taxon>
    </lineage>
</organism>
<dbReference type="Proteomes" id="UP001500064">
    <property type="component" value="Unassembled WGS sequence"/>
</dbReference>
<accession>A0ABP4QNF9</accession>
<protein>
    <submittedName>
        <fullName evidence="1">Uncharacterized protein</fullName>
    </submittedName>
</protein>
<dbReference type="EMBL" id="BAAAMU010000003">
    <property type="protein sequence ID" value="GAA1613654.1"/>
    <property type="molecule type" value="Genomic_DNA"/>
</dbReference>
<evidence type="ECO:0000313" key="1">
    <source>
        <dbReference type="EMBL" id="GAA1613654.1"/>
    </source>
</evidence>
<proteinExistence type="predicted"/>